<proteinExistence type="predicted"/>
<dbReference type="OrthoDB" id="7855510at2"/>
<sequence length="113" mass="12139">MMGEFWWPFAVILTGAAATYIWRALGIALSGRVGTDSRIFEWIACVAYALLAALIARMIIFPIGPLAETYLADRLGAAVGALAIYFLTRNNLLAGVSVGTAALVALTWSRTIF</sequence>
<dbReference type="AlphaFoldDB" id="A0A545TQX4"/>
<feature type="transmembrane region" description="Helical" evidence="1">
    <location>
        <begin position="92"/>
        <end position="109"/>
    </location>
</feature>
<protein>
    <submittedName>
        <fullName evidence="2">AzlD domain-containing protein</fullName>
    </submittedName>
</protein>
<feature type="transmembrane region" description="Helical" evidence="1">
    <location>
        <begin position="39"/>
        <end position="63"/>
    </location>
</feature>
<keyword evidence="1" id="KW-0472">Membrane</keyword>
<dbReference type="Pfam" id="PF05437">
    <property type="entry name" value="AzlD"/>
    <property type="match status" value="1"/>
</dbReference>
<keyword evidence="1" id="KW-0812">Transmembrane</keyword>
<feature type="transmembrane region" description="Helical" evidence="1">
    <location>
        <begin position="69"/>
        <end position="87"/>
    </location>
</feature>
<reference evidence="2 3" key="1">
    <citation type="submission" date="2019-06" db="EMBL/GenBank/DDBJ databases">
        <title>Whole genome sequence for Rhodospirillaceae sp. R148.</title>
        <authorList>
            <person name="Wang G."/>
        </authorList>
    </citation>
    <scope>NUCLEOTIDE SEQUENCE [LARGE SCALE GENOMIC DNA]</scope>
    <source>
        <strain evidence="2 3">R148</strain>
    </source>
</reference>
<evidence type="ECO:0000313" key="3">
    <source>
        <dbReference type="Proteomes" id="UP000315252"/>
    </source>
</evidence>
<evidence type="ECO:0000256" key="1">
    <source>
        <dbReference type="SAM" id="Phobius"/>
    </source>
</evidence>
<feature type="transmembrane region" description="Helical" evidence="1">
    <location>
        <begin position="6"/>
        <end position="27"/>
    </location>
</feature>
<organism evidence="2 3">
    <name type="scientific">Denitrobaculum tricleocarpae</name>
    <dbReference type="NCBI Taxonomy" id="2591009"/>
    <lineage>
        <taxon>Bacteria</taxon>
        <taxon>Pseudomonadati</taxon>
        <taxon>Pseudomonadota</taxon>
        <taxon>Alphaproteobacteria</taxon>
        <taxon>Rhodospirillales</taxon>
        <taxon>Rhodospirillaceae</taxon>
        <taxon>Denitrobaculum</taxon>
    </lineage>
</organism>
<dbReference type="EMBL" id="VHSH01000004">
    <property type="protein sequence ID" value="TQV79620.1"/>
    <property type="molecule type" value="Genomic_DNA"/>
</dbReference>
<dbReference type="RefSeq" id="WP_142897126.1">
    <property type="nucleotide sequence ID" value="NZ_ML660055.1"/>
</dbReference>
<dbReference type="InterPro" id="IPR008407">
    <property type="entry name" value="Brnchd-chn_aa_trnsp_AzlD"/>
</dbReference>
<accession>A0A545TQX4</accession>
<comment type="caution">
    <text evidence="2">The sequence shown here is derived from an EMBL/GenBank/DDBJ whole genome shotgun (WGS) entry which is preliminary data.</text>
</comment>
<gene>
    <name evidence="2" type="ORF">FKG95_12915</name>
</gene>
<keyword evidence="3" id="KW-1185">Reference proteome</keyword>
<keyword evidence="1" id="KW-1133">Transmembrane helix</keyword>
<dbReference type="Proteomes" id="UP000315252">
    <property type="component" value="Unassembled WGS sequence"/>
</dbReference>
<name>A0A545TQX4_9PROT</name>
<evidence type="ECO:0000313" key="2">
    <source>
        <dbReference type="EMBL" id="TQV79620.1"/>
    </source>
</evidence>